<dbReference type="PANTHER" id="PTHR34773">
    <property type="entry name" value="FLAGELLAR SECRETION CHAPERONE FLIS"/>
    <property type="match status" value="1"/>
</dbReference>
<reference evidence="8" key="1">
    <citation type="journal article" date="2019" name="Int. J. Syst. Evol. Microbiol.">
        <title>The Global Catalogue of Microorganisms (GCM) 10K type strain sequencing project: providing services to taxonomists for standard genome sequencing and annotation.</title>
        <authorList>
            <consortium name="The Broad Institute Genomics Platform"/>
            <consortium name="The Broad Institute Genome Sequencing Center for Infectious Disease"/>
            <person name="Wu L."/>
            <person name="Ma J."/>
        </authorList>
    </citation>
    <scope>NUCLEOTIDE SEQUENCE [LARGE SCALE GENOMIC DNA]</scope>
    <source>
        <strain evidence="8">KCTC 32239</strain>
    </source>
</reference>
<sequence>MSNYNSQEALKQYRQLGLETQINNASPHRLIQLLMEGALERLNGAKAAIDRGDTATKGALIGKAMGIISGLRASLDMSVEGTELPERLDNLYDYMGRRLLEASAFNKAEIVSEVIELLKTIKSGWDGIEPQAAP</sequence>
<dbReference type="CDD" id="cd16098">
    <property type="entry name" value="FliS"/>
    <property type="match status" value="1"/>
</dbReference>
<keyword evidence="7" id="KW-0282">Flagellum</keyword>
<comment type="caution">
    <text evidence="7">The sequence shown here is derived from an EMBL/GenBank/DDBJ whole genome shotgun (WGS) entry which is preliminary data.</text>
</comment>
<dbReference type="Pfam" id="PF02561">
    <property type="entry name" value="FliS"/>
    <property type="match status" value="1"/>
</dbReference>
<keyword evidence="5" id="KW-0143">Chaperone</keyword>
<evidence type="ECO:0000256" key="2">
    <source>
        <dbReference type="ARBA" id="ARBA00008787"/>
    </source>
</evidence>
<dbReference type="EMBL" id="BMYZ01000001">
    <property type="protein sequence ID" value="GGY70066.1"/>
    <property type="molecule type" value="Genomic_DNA"/>
</dbReference>
<dbReference type="InterPro" id="IPR003713">
    <property type="entry name" value="FliS"/>
</dbReference>
<dbReference type="Gene3D" id="1.20.120.340">
    <property type="entry name" value="Flagellar protein FliS"/>
    <property type="match status" value="1"/>
</dbReference>
<keyword evidence="7" id="KW-0969">Cilium</keyword>
<dbReference type="NCBIfam" id="TIGR00208">
    <property type="entry name" value="fliS"/>
    <property type="match status" value="1"/>
</dbReference>
<dbReference type="SUPFAM" id="SSF101116">
    <property type="entry name" value="Flagellar export chaperone FliS"/>
    <property type="match status" value="1"/>
</dbReference>
<evidence type="ECO:0000256" key="5">
    <source>
        <dbReference type="ARBA" id="ARBA00023186"/>
    </source>
</evidence>
<keyword evidence="3 6" id="KW-0963">Cytoplasm</keyword>
<name>A0ABQ3AWG8_9GAMM</name>
<keyword evidence="4 6" id="KW-1005">Bacterial flagellum biogenesis</keyword>
<keyword evidence="8" id="KW-1185">Reference proteome</keyword>
<evidence type="ECO:0000256" key="4">
    <source>
        <dbReference type="ARBA" id="ARBA00022795"/>
    </source>
</evidence>
<protein>
    <recommendedName>
        <fullName evidence="6">Flagellar secretion chaperone FliS</fullName>
    </recommendedName>
</protein>
<dbReference type="PANTHER" id="PTHR34773:SF1">
    <property type="entry name" value="FLAGELLAR SECRETION CHAPERONE FLIS"/>
    <property type="match status" value="1"/>
</dbReference>
<evidence type="ECO:0000256" key="3">
    <source>
        <dbReference type="ARBA" id="ARBA00022490"/>
    </source>
</evidence>
<keyword evidence="7" id="KW-0966">Cell projection</keyword>
<organism evidence="7 8">
    <name type="scientific">Cellvibrio zantedeschiae</name>
    <dbReference type="NCBI Taxonomy" id="1237077"/>
    <lineage>
        <taxon>Bacteria</taxon>
        <taxon>Pseudomonadati</taxon>
        <taxon>Pseudomonadota</taxon>
        <taxon>Gammaproteobacteria</taxon>
        <taxon>Cellvibrionales</taxon>
        <taxon>Cellvibrionaceae</taxon>
        <taxon>Cellvibrio</taxon>
    </lineage>
</organism>
<dbReference type="Proteomes" id="UP000619761">
    <property type="component" value="Unassembled WGS sequence"/>
</dbReference>
<evidence type="ECO:0000256" key="6">
    <source>
        <dbReference type="PIRNR" id="PIRNR039090"/>
    </source>
</evidence>
<proteinExistence type="inferred from homology"/>
<accession>A0ABQ3AWG8</accession>
<dbReference type="PIRSF" id="PIRSF039090">
    <property type="entry name" value="Flis"/>
    <property type="match status" value="1"/>
</dbReference>
<evidence type="ECO:0000313" key="8">
    <source>
        <dbReference type="Proteomes" id="UP000619761"/>
    </source>
</evidence>
<comment type="subcellular location">
    <subcellularLocation>
        <location evidence="1 6">Cytoplasm</location>
        <location evidence="1 6">Cytosol</location>
    </subcellularLocation>
</comment>
<gene>
    <name evidence="7" type="primary">fliS</name>
    <name evidence="7" type="ORF">GCM10011613_13080</name>
</gene>
<dbReference type="InterPro" id="IPR036584">
    <property type="entry name" value="FliS_sf"/>
</dbReference>
<evidence type="ECO:0000256" key="1">
    <source>
        <dbReference type="ARBA" id="ARBA00004514"/>
    </source>
</evidence>
<evidence type="ECO:0000313" key="7">
    <source>
        <dbReference type="EMBL" id="GGY70066.1"/>
    </source>
</evidence>
<comment type="similarity">
    <text evidence="2 6">Belongs to the FliS family.</text>
</comment>
<dbReference type="RefSeq" id="WP_189416891.1">
    <property type="nucleotide sequence ID" value="NZ_BMYZ01000001.1"/>
</dbReference>